<sequence>MSATVLYMSMSVDGFVTGPNERPDNGLGDGGLRLHRWCLPDEDPVNLSAASQRLTGVDREVWEQMLTTGAVVTGRQTFEMAGGWSGDHHDGVPIWVVTRHEPHPEYSAPEIVTYTGDVHDAVRRAKEAAGERDVMVHGAGLAPVLLGAGLLDEIQVHVVPVLFGEGRRLFDGPMSGHPELELISARPGEGALHVRYRVRR</sequence>
<feature type="domain" description="Bacterial bifunctional deaminase-reductase C-terminal" evidence="1">
    <location>
        <begin position="7"/>
        <end position="186"/>
    </location>
</feature>
<dbReference type="InterPro" id="IPR050765">
    <property type="entry name" value="Riboflavin_Biosynth_HTPR"/>
</dbReference>
<reference evidence="2 3" key="1">
    <citation type="submission" date="2023-03" db="EMBL/GenBank/DDBJ databases">
        <title>YIM 133296 draft genome.</title>
        <authorList>
            <person name="Xiong L."/>
        </authorList>
    </citation>
    <scope>NUCLEOTIDE SEQUENCE [LARGE SCALE GENOMIC DNA]</scope>
    <source>
        <strain evidence="2 3">YIM 133296</strain>
    </source>
</reference>
<dbReference type="PANTHER" id="PTHR38011:SF12">
    <property type="entry name" value="BIFUNCTIONAL DEAMINASE-REDUCTASE DOMAIN PROTEIN"/>
    <property type="match status" value="1"/>
</dbReference>
<comment type="caution">
    <text evidence="2">The sequence shown here is derived from an EMBL/GenBank/DDBJ whole genome shotgun (WGS) entry which is preliminary data.</text>
</comment>
<keyword evidence="3" id="KW-1185">Reference proteome</keyword>
<dbReference type="InterPro" id="IPR002734">
    <property type="entry name" value="RibDG_C"/>
</dbReference>
<protein>
    <submittedName>
        <fullName evidence="2">Dihydrofolate reductase family protein</fullName>
    </submittedName>
</protein>
<proteinExistence type="predicted"/>
<accession>A0ABT6C3Z6</accession>
<dbReference type="RefSeq" id="WP_275236521.1">
    <property type="nucleotide sequence ID" value="NZ_JARFJC010000003.1"/>
</dbReference>
<evidence type="ECO:0000313" key="3">
    <source>
        <dbReference type="Proteomes" id="UP001528912"/>
    </source>
</evidence>
<dbReference type="InterPro" id="IPR024072">
    <property type="entry name" value="DHFR-like_dom_sf"/>
</dbReference>
<dbReference type="EMBL" id="JAROAV010000012">
    <property type="protein sequence ID" value="MDF8263585.1"/>
    <property type="molecule type" value="Genomic_DNA"/>
</dbReference>
<organism evidence="2 3">
    <name type="scientific">Luteipulveratus flavus</name>
    <dbReference type="NCBI Taxonomy" id="3031728"/>
    <lineage>
        <taxon>Bacteria</taxon>
        <taxon>Bacillati</taxon>
        <taxon>Actinomycetota</taxon>
        <taxon>Actinomycetes</taxon>
        <taxon>Micrococcales</taxon>
        <taxon>Dermacoccaceae</taxon>
        <taxon>Luteipulveratus</taxon>
    </lineage>
</organism>
<evidence type="ECO:0000259" key="1">
    <source>
        <dbReference type="Pfam" id="PF01872"/>
    </source>
</evidence>
<name>A0ABT6C3Z6_9MICO</name>
<dbReference type="Pfam" id="PF01872">
    <property type="entry name" value="RibD_C"/>
    <property type="match status" value="1"/>
</dbReference>
<dbReference type="Proteomes" id="UP001528912">
    <property type="component" value="Unassembled WGS sequence"/>
</dbReference>
<evidence type="ECO:0000313" key="2">
    <source>
        <dbReference type="EMBL" id="MDF8263585.1"/>
    </source>
</evidence>
<dbReference type="PANTHER" id="PTHR38011">
    <property type="entry name" value="DIHYDROFOLATE REDUCTASE FAMILY PROTEIN (AFU_ORTHOLOGUE AFUA_8G06820)"/>
    <property type="match status" value="1"/>
</dbReference>
<gene>
    <name evidence="2" type="ORF">P4R38_04910</name>
</gene>
<dbReference type="SUPFAM" id="SSF53597">
    <property type="entry name" value="Dihydrofolate reductase-like"/>
    <property type="match status" value="1"/>
</dbReference>
<dbReference type="Gene3D" id="3.40.430.10">
    <property type="entry name" value="Dihydrofolate Reductase, subunit A"/>
    <property type="match status" value="1"/>
</dbReference>